<name>A0A9P1J2H1_9PELO</name>
<accession>A0A9P1J2H1</accession>
<evidence type="ECO:0000313" key="1">
    <source>
        <dbReference type="EMBL" id="CAI5453808.1"/>
    </source>
</evidence>
<dbReference type="EMBL" id="CANHGI010000005">
    <property type="protein sequence ID" value="CAI5453808.1"/>
    <property type="molecule type" value="Genomic_DNA"/>
</dbReference>
<organism evidence="1 2">
    <name type="scientific">Caenorhabditis angaria</name>
    <dbReference type="NCBI Taxonomy" id="860376"/>
    <lineage>
        <taxon>Eukaryota</taxon>
        <taxon>Metazoa</taxon>
        <taxon>Ecdysozoa</taxon>
        <taxon>Nematoda</taxon>
        <taxon>Chromadorea</taxon>
        <taxon>Rhabditida</taxon>
        <taxon>Rhabditina</taxon>
        <taxon>Rhabditomorpha</taxon>
        <taxon>Rhabditoidea</taxon>
        <taxon>Rhabditidae</taxon>
        <taxon>Peloderinae</taxon>
        <taxon>Caenorhabditis</taxon>
    </lineage>
</organism>
<proteinExistence type="predicted"/>
<protein>
    <submittedName>
        <fullName evidence="1">Uncharacterized protein</fullName>
    </submittedName>
</protein>
<gene>
    <name evidence="1" type="ORF">CAMP_LOCUS16445</name>
</gene>
<dbReference type="AlphaFoldDB" id="A0A9P1J2H1"/>
<sequence>MNSEEIVTICHVFDAIFGNVLLSEPRKVENLENIYEIIDGNGKEEEQAINRLKIQLKIDEEIEPVEFFEKLCELLPKFTTERFRFQIITNLSCKNCCDKNCKTIFNHKTFHLMFSTELKTGKKIEDSIMEDLEKRKKKICFENVEALQKIKQSSHFLIYNSGKELISLDRSMIFDFGGEQMVLRKCVFIENDEIRIAEEEQLAEIKDKEILFLAFSREHLLQFLLDEYMSRMD</sequence>
<keyword evidence="2" id="KW-1185">Reference proteome</keyword>
<reference evidence="1" key="1">
    <citation type="submission" date="2022-11" db="EMBL/GenBank/DDBJ databases">
        <authorList>
            <person name="Kikuchi T."/>
        </authorList>
    </citation>
    <scope>NUCLEOTIDE SEQUENCE</scope>
    <source>
        <strain evidence="1">PS1010</strain>
    </source>
</reference>
<dbReference type="Proteomes" id="UP001152747">
    <property type="component" value="Unassembled WGS sequence"/>
</dbReference>
<comment type="caution">
    <text evidence="1">The sequence shown here is derived from an EMBL/GenBank/DDBJ whole genome shotgun (WGS) entry which is preliminary data.</text>
</comment>
<evidence type="ECO:0000313" key="2">
    <source>
        <dbReference type="Proteomes" id="UP001152747"/>
    </source>
</evidence>